<keyword evidence="3" id="KW-1185">Reference proteome</keyword>
<feature type="transmembrane region" description="Helical" evidence="1">
    <location>
        <begin position="74"/>
        <end position="97"/>
    </location>
</feature>
<evidence type="ECO:0000256" key="1">
    <source>
        <dbReference type="SAM" id="Phobius"/>
    </source>
</evidence>
<keyword evidence="1" id="KW-0472">Membrane</keyword>
<sequence>MDLRWLDAPADEVAAALASAAPRPRPDWVPTGRQVLLHVNNTVLLWALFVVFFSIGVAVDGYGDGTVGAGEATAFWWAVGVFVVWFSLTVALWRWSLQPLATRARLRQGRRELTALVNGFRPEASGHATFASLVTDHSVGVREYPRFVAASAEFGTVRARAPRARPWQYLLVRLASPLPHLVLDSRRNDGWGAGLPAAVARHQQLSLEGDFDRSFRTFAPDGYGPDALYVLTPDVMGALVDHAADFDVEMRDDTVVFFRQLDADYTRAADWERVDAALTHVVPRLAALSRLYVDERVPGQGAVEISAAAREVATWRPPSPLIGRDGRRLDARTPQTGRLPVIAKITWIVVRTGLYVVPGVFAFAGFMSIVDGR</sequence>
<accession>A0ABU3RZG9</accession>
<keyword evidence="1" id="KW-1133">Transmembrane helix</keyword>
<reference evidence="2 3" key="1">
    <citation type="submission" date="2023-09" db="EMBL/GenBank/DDBJ databases">
        <title>Microbacterium fusihabitans sp. nov., Microbacterium phycihabitans sp. nov., and Microbacterium cervinum sp. nov., isolated from dried seaweeds of beach.</title>
        <authorList>
            <person name="Lee S.D."/>
        </authorList>
    </citation>
    <scope>NUCLEOTIDE SEQUENCE [LARGE SCALE GENOMIC DNA]</scope>
    <source>
        <strain evidence="2 3">KSW2-21</strain>
    </source>
</reference>
<gene>
    <name evidence="2" type="ORF">RWH43_15835</name>
</gene>
<evidence type="ECO:0000313" key="2">
    <source>
        <dbReference type="EMBL" id="MDU0328229.1"/>
    </source>
</evidence>
<comment type="caution">
    <text evidence="2">The sequence shown here is derived from an EMBL/GenBank/DDBJ whole genome shotgun (WGS) entry which is preliminary data.</text>
</comment>
<feature type="transmembrane region" description="Helical" evidence="1">
    <location>
        <begin position="348"/>
        <end position="370"/>
    </location>
</feature>
<dbReference type="Proteomes" id="UP001256673">
    <property type="component" value="Unassembled WGS sequence"/>
</dbReference>
<keyword evidence="1" id="KW-0812">Transmembrane</keyword>
<evidence type="ECO:0008006" key="4">
    <source>
        <dbReference type="Google" id="ProtNLM"/>
    </source>
</evidence>
<dbReference type="RefSeq" id="WP_316001921.1">
    <property type="nucleotide sequence ID" value="NZ_JAWDIU010000007.1"/>
</dbReference>
<protein>
    <recommendedName>
        <fullName evidence="4">DUF3137 domain-containing protein</fullName>
    </recommendedName>
</protein>
<proteinExistence type="predicted"/>
<dbReference type="EMBL" id="JAWDIU010000007">
    <property type="protein sequence ID" value="MDU0328229.1"/>
    <property type="molecule type" value="Genomic_DNA"/>
</dbReference>
<organism evidence="2 3">
    <name type="scientific">Microbacterium algihabitans</name>
    <dbReference type="NCBI Taxonomy" id="3075992"/>
    <lineage>
        <taxon>Bacteria</taxon>
        <taxon>Bacillati</taxon>
        <taxon>Actinomycetota</taxon>
        <taxon>Actinomycetes</taxon>
        <taxon>Micrococcales</taxon>
        <taxon>Microbacteriaceae</taxon>
        <taxon>Microbacterium</taxon>
    </lineage>
</organism>
<feature type="transmembrane region" description="Helical" evidence="1">
    <location>
        <begin position="43"/>
        <end position="62"/>
    </location>
</feature>
<name>A0ABU3RZG9_9MICO</name>
<evidence type="ECO:0000313" key="3">
    <source>
        <dbReference type="Proteomes" id="UP001256673"/>
    </source>
</evidence>